<dbReference type="AlphaFoldDB" id="A0A699IW11"/>
<organism evidence="2">
    <name type="scientific">Tanacetum cinerariifolium</name>
    <name type="common">Dalmatian daisy</name>
    <name type="synonym">Chrysanthemum cinerariifolium</name>
    <dbReference type="NCBI Taxonomy" id="118510"/>
    <lineage>
        <taxon>Eukaryota</taxon>
        <taxon>Viridiplantae</taxon>
        <taxon>Streptophyta</taxon>
        <taxon>Embryophyta</taxon>
        <taxon>Tracheophyta</taxon>
        <taxon>Spermatophyta</taxon>
        <taxon>Magnoliopsida</taxon>
        <taxon>eudicotyledons</taxon>
        <taxon>Gunneridae</taxon>
        <taxon>Pentapetalae</taxon>
        <taxon>asterids</taxon>
        <taxon>campanulids</taxon>
        <taxon>Asterales</taxon>
        <taxon>Asteraceae</taxon>
        <taxon>Asteroideae</taxon>
        <taxon>Anthemideae</taxon>
        <taxon>Anthemidinae</taxon>
        <taxon>Tanacetum</taxon>
    </lineage>
</organism>
<reference evidence="2" key="1">
    <citation type="journal article" date="2019" name="Sci. Rep.">
        <title>Draft genome of Tanacetum cinerariifolium, the natural source of mosquito coil.</title>
        <authorList>
            <person name="Yamashiro T."/>
            <person name="Shiraishi A."/>
            <person name="Satake H."/>
            <person name="Nakayama K."/>
        </authorList>
    </citation>
    <scope>NUCLEOTIDE SEQUENCE</scope>
</reference>
<protein>
    <submittedName>
        <fullName evidence="2">Uncharacterized protein</fullName>
    </submittedName>
</protein>
<evidence type="ECO:0000256" key="1">
    <source>
        <dbReference type="SAM" id="Coils"/>
    </source>
</evidence>
<keyword evidence="1" id="KW-0175">Coiled coil</keyword>
<comment type="caution">
    <text evidence="2">The sequence shown here is derived from an EMBL/GenBank/DDBJ whole genome shotgun (WGS) entry which is preliminary data.</text>
</comment>
<proteinExistence type="predicted"/>
<name>A0A699IW11_TANCI</name>
<dbReference type="EMBL" id="BKCJ010340554">
    <property type="protein sequence ID" value="GEZ90908.1"/>
    <property type="molecule type" value="Genomic_DNA"/>
</dbReference>
<sequence length="237" mass="26930">MVTIDGAGFDWSYIADDEALTNMAFMAFSDSEVYIDNTCSKTCLKNYKTLKTQYDELRVEFNKSESNLAKYKRGLASVEEQLVHYKKNESLLNENIVVLKRDILIKDSEIAVLKSKLEKISKEKDDIEIQIEKFEKASKSLDKLIGSQITDKSKRGLGYVSYNAIPPPYTGRFLPLKIDLSNTGLPEFAEPSVESYEVKPIEVDWESEGEDEVESPPEIERKVVEPSVDKVEVDIPK</sequence>
<feature type="coiled-coil region" evidence="1">
    <location>
        <begin position="47"/>
        <end position="137"/>
    </location>
</feature>
<gene>
    <name evidence="2" type="ORF">Tci_562881</name>
</gene>
<accession>A0A699IW11</accession>
<evidence type="ECO:0000313" key="2">
    <source>
        <dbReference type="EMBL" id="GEZ90908.1"/>
    </source>
</evidence>